<keyword evidence="4" id="KW-1185">Reference proteome</keyword>
<dbReference type="Proteomes" id="UP000008522">
    <property type="component" value="Chromosome"/>
</dbReference>
<evidence type="ECO:0008006" key="5">
    <source>
        <dbReference type="Google" id="ProtNLM"/>
    </source>
</evidence>
<evidence type="ECO:0000256" key="1">
    <source>
        <dbReference type="SAM" id="MobiDB-lite"/>
    </source>
</evidence>
<dbReference type="HOGENOM" id="CLU_2615037_0_0_12"/>
<dbReference type="PATRIC" id="fig|1045858.4.peg.224"/>
<feature type="chain" id="PRO_5003398921" description="Lipoprotein" evidence="2">
    <location>
        <begin position="23"/>
        <end position="78"/>
    </location>
</feature>
<gene>
    <name evidence="3" type="ordered locus">Bint_0226</name>
</gene>
<name>G0EQF5_BRAIP</name>
<dbReference type="PROSITE" id="PS51257">
    <property type="entry name" value="PROKAR_LIPOPROTEIN"/>
    <property type="match status" value="1"/>
</dbReference>
<dbReference type="RefSeq" id="WP_014486713.1">
    <property type="nucleotide sequence ID" value="NC_017243.1"/>
</dbReference>
<feature type="signal peptide" evidence="2">
    <location>
        <begin position="1"/>
        <end position="22"/>
    </location>
</feature>
<evidence type="ECO:0000256" key="2">
    <source>
        <dbReference type="SAM" id="SignalP"/>
    </source>
</evidence>
<reference evidence="3 4" key="1">
    <citation type="journal article" date="2011" name="BMC Genomics">
        <title>Complete genome sequence of Brachyspira intermedia reveals unique genomic features in Brachyspira species and phage-mediated horizontal gene transfer.</title>
        <authorList>
            <person name="Hafstrom T."/>
            <person name="Jansson D.S."/>
            <person name="Segerman B."/>
        </authorList>
    </citation>
    <scope>NUCLEOTIDE SEQUENCE [LARGE SCALE GENOMIC DNA]</scope>
    <source>
        <strain evidence="4">ATCC 51140 / PWS/A</strain>
    </source>
</reference>
<feature type="region of interest" description="Disordered" evidence="1">
    <location>
        <begin position="43"/>
        <end position="64"/>
    </location>
</feature>
<evidence type="ECO:0000313" key="3">
    <source>
        <dbReference type="EMBL" id="AEM20860.1"/>
    </source>
</evidence>
<dbReference type="GeneID" id="44968784"/>
<organism evidence="3 4">
    <name type="scientific">Brachyspira intermedia (strain ATCC 51140 / PWS/A)</name>
    <name type="common">Serpulina intermedia</name>
    <dbReference type="NCBI Taxonomy" id="1045858"/>
    <lineage>
        <taxon>Bacteria</taxon>
        <taxon>Pseudomonadati</taxon>
        <taxon>Spirochaetota</taxon>
        <taxon>Spirochaetia</taxon>
        <taxon>Brachyspirales</taxon>
        <taxon>Brachyspiraceae</taxon>
        <taxon>Brachyspira</taxon>
    </lineage>
</organism>
<keyword evidence="2" id="KW-0732">Signal</keyword>
<protein>
    <recommendedName>
        <fullName evidence="5">Lipoprotein</fullName>
    </recommendedName>
</protein>
<accession>G0EQF5</accession>
<dbReference type="KEGG" id="bip:Bint_0226"/>
<evidence type="ECO:0000313" key="4">
    <source>
        <dbReference type="Proteomes" id="UP000008522"/>
    </source>
</evidence>
<proteinExistence type="predicted"/>
<dbReference type="AlphaFoldDB" id="G0EQF5"/>
<dbReference type="EMBL" id="CP002874">
    <property type="protein sequence ID" value="AEM20860.1"/>
    <property type="molecule type" value="Genomic_DNA"/>
</dbReference>
<sequence length="78" mass="9293">MKKIIFITLLSIIFTVSCTSFSITTSNDRKSYDKIEKTIDKAERKTERNIEKAERKNEKELEKAERKIQRELEKANRK</sequence>